<comment type="similarity">
    <text evidence="2 9">Belongs to the gluconokinase GntK/GntV family.</text>
</comment>
<organism evidence="11 12">
    <name type="scientific">Nocardioides vastitatis</name>
    <dbReference type="NCBI Taxonomy" id="2568655"/>
    <lineage>
        <taxon>Bacteria</taxon>
        <taxon>Bacillati</taxon>
        <taxon>Actinomycetota</taxon>
        <taxon>Actinomycetes</taxon>
        <taxon>Propionibacteriales</taxon>
        <taxon>Nocardioidaceae</taxon>
        <taxon>Nocardioides</taxon>
    </lineage>
</organism>
<dbReference type="EMBL" id="JBHSNS010000004">
    <property type="protein sequence ID" value="MFC5729398.1"/>
    <property type="molecule type" value="Genomic_DNA"/>
</dbReference>
<dbReference type="EC" id="2.7.1.12" evidence="3 9"/>
<dbReference type="Gene3D" id="3.40.50.300">
    <property type="entry name" value="P-loop containing nucleotide triphosphate hydrolases"/>
    <property type="match status" value="1"/>
</dbReference>
<comment type="caution">
    <text evidence="11">The sequence shown here is derived from an EMBL/GenBank/DDBJ whole genome shotgun (WGS) entry which is preliminary data.</text>
</comment>
<evidence type="ECO:0000256" key="4">
    <source>
        <dbReference type="ARBA" id="ARBA00022679"/>
    </source>
</evidence>
<feature type="region of interest" description="Disordered" evidence="10">
    <location>
        <begin position="169"/>
        <end position="190"/>
    </location>
</feature>
<dbReference type="NCBIfam" id="TIGR01313">
    <property type="entry name" value="therm_gnt_kin"/>
    <property type="match status" value="1"/>
</dbReference>
<evidence type="ECO:0000256" key="1">
    <source>
        <dbReference type="ARBA" id="ARBA00004761"/>
    </source>
</evidence>
<comment type="pathway">
    <text evidence="1">Carbohydrate acid metabolism.</text>
</comment>
<dbReference type="Pfam" id="PF13671">
    <property type="entry name" value="AAA_33"/>
    <property type="match status" value="1"/>
</dbReference>
<keyword evidence="5 9" id="KW-0547">Nucleotide-binding</keyword>
<dbReference type="Proteomes" id="UP001596072">
    <property type="component" value="Unassembled WGS sequence"/>
</dbReference>
<dbReference type="InterPro" id="IPR006001">
    <property type="entry name" value="Therm_gnt_kin"/>
</dbReference>
<sequence length="190" mass="20350">MTDHLHVVIMGVSGTGKSTVARGVAAALGLQVAEGDDFHPPANIAKMSAGIPLDDDDRGPWLAALARWAGERHAEATSTVLTCSALKRSYRDILRSGVPEPTLFVHLVGSREVLEQRMATRAHFMPVSLLDSQLATLQALEPDEDGLVVDTDQPVADVVAAVVSWLRRRPEPRPPVRESPSARGGLPGTR</sequence>
<dbReference type="RefSeq" id="WP_206056091.1">
    <property type="nucleotide sequence ID" value="NZ_JBHSNS010000004.1"/>
</dbReference>
<dbReference type="PANTHER" id="PTHR43442:SF3">
    <property type="entry name" value="GLUCONOKINASE-RELATED"/>
    <property type="match status" value="1"/>
</dbReference>
<comment type="catalytic activity">
    <reaction evidence="8 9">
        <text>D-gluconate + ATP = 6-phospho-D-gluconate + ADP + H(+)</text>
        <dbReference type="Rhea" id="RHEA:19433"/>
        <dbReference type="ChEBI" id="CHEBI:15378"/>
        <dbReference type="ChEBI" id="CHEBI:18391"/>
        <dbReference type="ChEBI" id="CHEBI:30616"/>
        <dbReference type="ChEBI" id="CHEBI:58759"/>
        <dbReference type="ChEBI" id="CHEBI:456216"/>
        <dbReference type="EC" id="2.7.1.12"/>
    </reaction>
</comment>
<evidence type="ECO:0000256" key="10">
    <source>
        <dbReference type="SAM" id="MobiDB-lite"/>
    </source>
</evidence>
<evidence type="ECO:0000256" key="8">
    <source>
        <dbReference type="ARBA" id="ARBA00048090"/>
    </source>
</evidence>
<evidence type="ECO:0000313" key="11">
    <source>
        <dbReference type="EMBL" id="MFC5729398.1"/>
    </source>
</evidence>
<evidence type="ECO:0000256" key="2">
    <source>
        <dbReference type="ARBA" id="ARBA00008420"/>
    </source>
</evidence>
<dbReference type="CDD" id="cd02021">
    <property type="entry name" value="GntK"/>
    <property type="match status" value="1"/>
</dbReference>
<evidence type="ECO:0000256" key="3">
    <source>
        <dbReference type="ARBA" id="ARBA00012054"/>
    </source>
</evidence>
<evidence type="ECO:0000313" key="12">
    <source>
        <dbReference type="Proteomes" id="UP001596072"/>
    </source>
</evidence>
<keyword evidence="4 9" id="KW-0808">Transferase</keyword>
<evidence type="ECO:0000256" key="6">
    <source>
        <dbReference type="ARBA" id="ARBA00022777"/>
    </source>
</evidence>
<keyword evidence="6 9" id="KW-0418">Kinase</keyword>
<evidence type="ECO:0000256" key="9">
    <source>
        <dbReference type="RuleBase" id="RU363066"/>
    </source>
</evidence>
<evidence type="ECO:0000256" key="7">
    <source>
        <dbReference type="ARBA" id="ARBA00022840"/>
    </source>
</evidence>
<dbReference type="InterPro" id="IPR027417">
    <property type="entry name" value="P-loop_NTPase"/>
</dbReference>
<dbReference type="PANTHER" id="PTHR43442">
    <property type="entry name" value="GLUCONOKINASE-RELATED"/>
    <property type="match status" value="1"/>
</dbReference>
<accession>A0ABW0ZHA9</accession>
<reference evidence="12" key="1">
    <citation type="journal article" date="2019" name="Int. J. Syst. Evol. Microbiol.">
        <title>The Global Catalogue of Microorganisms (GCM) 10K type strain sequencing project: providing services to taxonomists for standard genome sequencing and annotation.</title>
        <authorList>
            <consortium name="The Broad Institute Genomics Platform"/>
            <consortium name="The Broad Institute Genome Sequencing Center for Infectious Disease"/>
            <person name="Wu L."/>
            <person name="Ma J."/>
        </authorList>
    </citation>
    <scope>NUCLEOTIDE SEQUENCE [LARGE SCALE GENOMIC DNA]</scope>
    <source>
        <strain evidence="12">YIM 94188</strain>
    </source>
</reference>
<keyword evidence="7 9" id="KW-0067">ATP-binding</keyword>
<proteinExistence type="inferred from homology"/>
<protein>
    <recommendedName>
        <fullName evidence="3 9">Gluconokinase</fullName>
        <ecNumber evidence="3 9">2.7.1.12</ecNumber>
    </recommendedName>
</protein>
<name>A0ABW0ZHA9_9ACTN</name>
<dbReference type="SUPFAM" id="SSF52540">
    <property type="entry name" value="P-loop containing nucleoside triphosphate hydrolases"/>
    <property type="match status" value="1"/>
</dbReference>
<keyword evidence="12" id="KW-1185">Reference proteome</keyword>
<evidence type="ECO:0000256" key="5">
    <source>
        <dbReference type="ARBA" id="ARBA00022741"/>
    </source>
</evidence>
<gene>
    <name evidence="11" type="ORF">ACFPQB_10765</name>
</gene>